<dbReference type="HOGENOM" id="CLU_040318_4_0_1"/>
<dbReference type="RefSeq" id="XP_005539327.1">
    <property type="nucleotide sequence ID" value="XM_005539270.1"/>
</dbReference>
<dbReference type="OrthoDB" id="2320368at2759"/>
<evidence type="ECO:0000313" key="5">
    <source>
        <dbReference type="EMBL" id="BAM83291.1"/>
    </source>
</evidence>
<reference evidence="5 6" key="2">
    <citation type="journal article" date="2007" name="BMC Biol.">
        <title>A 100%-complete sequence reveals unusually simple genomic features in the hot-spring red alga Cyanidioschyzon merolae.</title>
        <authorList>
            <person name="Nozaki H."/>
            <person name="Takano H."/>
            <person name="Misumi O."/>
            <person name="Terasawa K."/>
            <person name="Matsuzaki M."/>
            <person name="Maruyama S."/>
            <person name="Nishida K."/>
            <person name="Yagisawa F."/>
            <person name="Yoshida Y."/>
            <person name="Fujiwara T."/>
            <person name="Takio S."/>
            <person name="Tamura K."/>
            <person name="Chung S.J."/>
            <person name="Nakamura S."/>
            <person name="Kuroiwa H."/>
            <person name="Tanaka K."/>
            <person name="Sato N."/>
            <person name="Kuroiwa T."/>
        </authorList>
    </citation>
    <scope>NUCLEOTIDE SEQUENCE [LARGE SCALE GENOMIC DNA]</scope>
    <source>
        <strain evidence="5 6">10D</strain>
    </source>
</reference>
<dbReference type="EMBL" id="AP006502">
    <property type="protein sequence ID" value="BAM83291.1"/>
    <property type="molecule type" value="Genomic_DNA"/>
</dbReference>
<dbReference type="InterPro" id="IPR005706">
    <property type="entry name" value="Ribosomal_uS2_bac/mit/plastid"/>
</dbReference>
<reference evidence="5 6" key="1">
    <citation type="journal article" date="2004" name="Nature">
        <title>Genome sequence of the ultrasmall unicellular red alga Cyanidioschyzon merolae 10D.</title>
        <authorList>
            <person name="Matsuzaki M."/>
            <person name="Misumi O."/>
            <person name="Shin-i T."/>
            <person name="Maruyama S."/>
            <person name="Takahara M."/>
            <person name="Miyagishima S."/>
            <person name="Mori T."/>
            <person name="Nishida K."/>
            <person name="Yagisawa F."/>
            <person name="Nishida K."/>
            <person name="Yoshida Y."/>
            <person name="Nishimura Y."/>
            <person name="Nakao S."/>
            <person name="Kobayashi T."/>
            <person name="Momoyama Y."/>
            <person name="Higashiyama T."/>
            <person name="Minoda A."/>
            <person name="Sano M."/>
            <person name="Nomoto H."/>
            <person name="Oishi K."/>
            <person name="Hayashi H."/>
            <person name="Ohta F."/>
            <person name="Nishizaka S."/>
            <person name="Haga S."/>
            <person name="Miura S."/>
            <person name="Morishita T."/>
            <person name="Kabeya Y."/>
            <person name="Terasawa K."/>
            <person name="Suzuki Y."/>
            <person name="Ishii Y."/>
            <person name="Asakawa S."/>
            <person name="Takano H."/>
            <person name="Ohta N."/>
            <person name="Kuroiwa H."/>
            <person name="Tanaka K."/>
            <person name="Shimizu N."/>
            <person name="Sugano S."/>
            <person name="Sato N."/>
            <person name="Nozaki H."/>
            <person name="Ogasawara N."/>
            <person name="Kohara Y."/>
            <person name="Kuroiwa T."/>
        </authorList>
    </citation>
    <scope>NUCLEOTIDE SEQUENCE [LARGE SCALE GENOMIC DNA]</scope>
    <source>
        <strain evidence="5 6">10D</strain>
    </source>
</reference>
<sequence>MSASQATLRQLLSAGVHIGHKTSAWNPKMRPYIYGERNGMHIVDLQQSAVCLKRALEVFRAAGRAGLRQLWLGPKDPFLESIVRTRARQAGAFTLSGRWVGGTLTNPVASRQILRLGGHLPDLIFCVDAHRHRTALREARIVDIPSIAVIDTDCDPDWATYIVPGNDESARAIDLYCALAVQATLDGLRERIGKVPDADATVSADRPARDHDAGVLQNDVKLHE</sequence>
<dbReference type="STRING" id="280699.M1UXR0"/>
<dbReference type="HAMAP" id="MF_00291_B">
    <property type="entry name" value="Ribosomal_uS2_B"/>
    <property type="match status" value="1"/>
</dbReference>
<gene>
    <name evidence="5" type="ORF">CYME_CMT330C</name>
</gene>
<dbReference type="Proteomes" id="UP000007014">
    <property type="component" value="Chromosome 20"/>
</dbReference>
<organism evidence="5 6">
    <name type="scientific">Cyanidioschyzon merolae (strain NIES-3377 / 10D)</name>
    <name type="common">Unicellular red alga</name>
    <dbReference type="NCBI Taxonomy" id="280699"/>
    <lineage>
        <taxon>Eukaryota</taxon>
        <taxon>Rhodophyta</taxon>
        <taxon>Bangiophyceae</taxon>
        <taxon>Cyanidiales</taxon>
        <taxon>Cyanidiaceae</taxon>
        <taxon>Cyanidioschyzon</taxon>
    </lineage>
</organism>
<evidence type="ECO:0000256" key="4">
    <source>
        <dbReference type="SAM" id="MobiDB-lite"/>
    </source>
</evidence>
<dbReference type="GO" id="GO:0006412">
    <property type="term" value="P:translation"/>
    <property type="evidence" value="ECO:0007669"/>
    <property type="project" value="InterPro"/>
</dbReference>
<dbReference type="InterPro" id="IPR001865">
    <property type="entry name" value="Ribosomal_uS2"/>
</dbReference>
<evidence type="ECO:0000313" key="6">
    <source>
        <dbReference type="Proteomes" id="UP000007014"/>
    </source>
</evidence>
<dbReference type="eggNOG" id="KOG0832">
    <property type="taxonomic scope" value="Eukaryota"/>
</dbReference>
<dbReference type="KEGG" id="cme:CYME_CMT330C"/>
<evidence type="ECO:0000256" key="1">
    <source>
        <dbReference type="ARBA" id="ARBA00006242"/>
    </source>
</evidence>
<dbReference type="SUPFAM" id="SSF52313">
    <property type="entry name" value="Ribosomal protein S2"/>
    <property type="match status" value="1"/>
</dbReference>
<dbReference type="InterPro" id="IPR023591">
    <property type="entry name" value="Ribosomal_uS2_flav_dom_sf"/>
</dbReference>
<accession>M1UXR0</accession>
<evidence type="ECO:0000256" key="2">
    <source>
        <dbReference type="ARBA" id="ARBA00022980"/>
    </source>
</evidence>
<keyword evidence="2 5" id="KW-0689">Ribosomal protein</keyword>
<dbReference type="PRINTS" id="PR00395">
    <property type="entry name" value="RIBOSOMALS2"/>
</dbReference>
<proteinExistence type="inferred from homology"/>
<dbReference type="GO" id="GO:0005763">
    <property type="term" value="C:mitochondrial small ribosomal subunit"/>
    <property type="evidence" value="ECO:0007669"/>
    <property type="project" value="TreeGrafter"/>
</dbReference>
<dbReference type="Gene3D" id="3.40.50.10490">
    <property type="entry name" value="Glucose-6-phosphate isomerase like protein, domain 1"/>
    <property type="match status" value="1"/>
</dbReference>
<feature type="region of interest" description="Disordered" evidence="4">
    <location>
        <begin position="199"/>
        <end position="218"/>
    </location>
</feature>
<evidence type="ECO:0000256" key="3">
    <source>
        <dbReference type="ARBA" id="ARBA00023274"/>
    </source>
</evidence>
<protein>
    <submittedName>
        <fullName evidence="5">Mitochondrial ribosomal protein S2, mitochondrial</fullName>
    </submittedName>
</protein>
<dbReference type="NCBIfam" id="TIGR01011">
    <property type="entry name" value="rpsB_bact"/>
    <property type="match status" value="1"/>
</dbReference>
<dbReference type="OMA" id="FQPHHTL"/>
<dbReference type="PANTHER" id="PTHR12534:SF0">
    <property type="entry name" value="SMALL RIBOSOMAL SUBUNIT PROTEIN US2M"/>
    <property type="match status" value="1"/>
</dbReference>
<keyword evidence="3" id="KW-0687">Ribonucleoprotein</keyword>
<dbReference type="AlphaFoldDB" id="M1UXR0"/>
<dbReference type="GO" id="GO:0003735">
    <property type="term" value="F:structural constituent of ribosome"/>
    <property type="evidence" value="ECO:0007669"/>
    <property type="project" value="InterPro"/>
</dbReference>
<dbReference type="InterPro" id="IPR018130">
    <property type="entry name" value="Ribosomal_uS2_CS"/>
</dbReference>
<dbReference type="CDD" id="cd01425">
    <property type="entry name" value="RPS2"/>
    <property type="match status" value="1"/>
</dbReference>
<dbReference type="PROSITE" id="PS00962">
    <property type="entry name" value="RIBOSOMAL_S2_1"/>
    <property type="match status" value="1"/>
</dbReference>
<dbReference type="PANTHER" id="PTHR12534">
    <property type="entry name" value="30S RIBOSOMAL PROTEIN S2 PROKARYOTIC AND ORGANELLAR"/>
    <property type="match status" value="1"/>
</dbReference>
<dbReference type="Pfam" id="PF00318">
    <property type="entry name" value="Ribosomal_S2"/>
    <property type="match status" value="2"/>
</dbReference>
<keyword evidence="6" id="KW-1185">Reference proteome</keyword>
<dbReference type="Gramene" id="CMT330CT">
    <property type="protein sequence ID" value="CMT330CT"/>
    <property type="gene ID" value="CMT330C"/>
</dbReference>
<comment type="similarity">
    <text evidence="1">Belongs to the universal ribosomal protein uS2 family.</text>
</comment>
<name>M1UXR0_CYAM1</name>
<dbReference type="GeneID" id="16998064"/>